<evidence type="ECO:0000313" key="2">
    <source>
        <dbReference type="Proteomes" id="UP000299102"/>
    </source>
</evidence>
<evidence type="ECO:0000313" key="1">
    <source>
        <dbReference type="EMBL" id="GBP16816.1"/>
    </source>
</evidence>
<accession>A0A4C1TSL4</accession>
<dbReference type="AlphaFoldDB" id="A0A4C1TSL4"/>
<dbReference type="EMBL" id="BGZK01000082">
    <property type="protein sequence ID" value="GBP16816.1"/>
    <property type="molecule type" value="Genomic_DNA"/>
</dbReference>
<dbReference type="Proteomes" id="UP000299102">
    <property type="component" value="Unassembled WGS sequence"/>
</dbReference>
<gene>
    <name evidence="1" type="ORF">EVAR_13201_1</name>
</gene>
<protein>
    <submittedName>
        <fullName evidence="1">Uncharacterized protein</fullName>
    </submittedName>
</protein>
<proteinExistence type="predicted"/>
<name>A0A4C1TSL4_EUMVA</name>
<reference evidence="1 2" key="1">
    <citation type="journal article" date="2019" name="Commun. Biol.">
        <title>The bagworm genome reveals a unique fibroin gene that provides high tensile strength.</title>
        <authorList>
            <person name="Kono N."/>
            <person name="Nakamura H."/>
            <person name="Ohtoshi R."/>
            <person name="Tomita M."/>
            <person name="Numata K."/>
            <person name="Arakawa K."/>
        </authorList>
    </citation>
    <scope>NUCLEOTIDE SEQUENCE [LARGE SCALE GENOMIC DNA]</scope>
</reference>
<comment type="caution">
    <text evidence="1">The sequence shown here is derived from an EMBL/GenBank/DDBJ whole genome shotgun (WGS) entry which is preliminary data.</text>
</comment>
<sequence>MHYNTTVILQSADHMTSAVISAALVTQRLTRRYKPSSALPRPSVRAVGHVTQLQSIVTCTDELKTAIEYANIIYCRGVCREDIAATLRLYSETYSDSQQPASPISRRVLFPLRLAKIFSLNIVLIATNGNMRSSDRDTSAEIYNKKQVLVFYKNLKRIYLFCSHASVQRRAGGRRALSSSAYPCGASGHAFRAEKMNFKLSLGLLAKPGLCWLRWGHRDRLPETGTVPPKPGHLVTKRSMFSRPEDRAQGERVKWYTSRRGRTEIIRAAVLAPPPPREHTCTAPPMWFG</sequence>
<organism evidence="1 2">
    <name type="scientific">Eumeta variegata</name>
    <name type="common">Bagworm moth</name>
    <name type="synonym">Eumeta japonica</name>
    <dbReference type="NCBI Taxonomy" id="151549"/>
    <lineage>
        <taxon>Eukaryota</taxon>
        <taxon>Metazoa</taxon>
        <taxon>Ecdysozoa</taxon>
        <taxon>Arthropoda</taxon>
        <taxon>Hexapoda</taxon>
        <taxon>Insecta</taxon>
        <taxon>Pterygota</taxon>
        <taxon>Neoptera</taxon>
        <taxon>Endopterygota</taxon>
        <taxon>Lepidoptera</taxon>
        <taxon>Glossata</taxon>
        <taxon>Ditrysia</taxon>
        <taxon>Tineoidea</taxon>
        <taxon>Psychidae</taxon>
        <taxon>Oiketicinae</taxon>
        <taxon>Eumeta</taxon>
    </lineage>
</organism>
<keyword evidence="2" id="KW-1185">Reference proteome</keyword>